<evidence type="ECO:0000256" key="1">
    <source>
        <dbReference type="PROSITE-ProRule" id="PRU00278"/>
    </source>
</evidence>
<sequence>MLKRIIALGMALILLTVPALGESGQVAELEARIAELEAENAELRELLSQEESARLLAARFNGGVITVSEAKAEYDYLAYYYEQLGMNPDDYEDVIKNEVLNNLTEDAILVLKAQEMGVYEPSAEEEAEIRQRAEESLNEMIEYYLAFQADPALSDEENRAAVEEFLAGEGTTLESLMESLTSQGWRDRLYEAVTADFAVTDEQLRAYYDEACATAELTYTADPQSYETDRLNGETVFWNPEGYRRVKRVLIAFSDENAARMAELNAQIEETGDQATISAALAEIETIYRSLDDIVAEVQGRIAAGDDFNLLIDEYGADPYMASGAGREDGYYVSVGSQQLDPDFVAAAMALNEPGDISEPIECAEGVYILRYEGDVTPGAVDYETFLTDETMRANVEESLRSEYYNATVEQWLSEAEIELYPENF</sequence>
<accession>A0A9D0ZNH1</accession>
<dbReference type="PANTHER" id="PTHR47245">
    <property type="entry name" value="PEPTIDYLPROLYL ISOMERASE"/>
    <property type="match status" value="1"/>
</dbReference>
<dbReference type="InterPro" id="IPR027304">
    <property type="entry name" value="Trigger_fact/SurA_dom_sf"/>
</dbReference>
<dbReference type="GO" id="GO:0003755">
    <property type="term" value="F:peptidyl-prolyl cis-trans isomerase activity"/>
    <property type="evidence" value="ECO:0007669"/>
    <property type="project" value="UniProtKB-KW"/>
</dbReference>
<keyword evidence="2" id="KW-0175">Coiled coil</keyword>
<dbReference type="InterPro" id="IPR046357">
    <property type="entry name" value="PPIase_dom_sf"/>
</dbReference>
<dbReference type="Proteomes" id="UP000824260">
    <property type="component" value="Unassembled WGS sequence"/>
</dbReference>
<dbReference type="InterPro" id="IPR000297">
    <property type="entry name" value="PPIase_PpiC"/>
</dbReference>
<comment type="caution">
    <text evidence="4">The sequence shown here is derived from an EMBL/GenBank/DDBJ whole genome shotgun (WGS) entry which is preliminary data.</text>
</comment>
<organism evidence="4 5">
    <name type="scientific">Candidatus Pullichristensenella stercorigallinarum</name>
    <dbReference type="NCBI Taxonomy" id="2840909"/>
    <lineage>
        <taxon>Bacteria</taxon>
        <taxon>Bacillati</taxon>
        <taxon>Bacillota</taxon>
        <taxon>Clostridia</taxon>
        <taxon>Candidatus Pullichristensenella</taxon>
    </lineage>
</organism>
<dbReference type="AlphaFoldDB" id="A0A9D0ZNH1"/>
<dbReference type="SUPFAM" id="SSF109998">
    <property type="entry name" value="Triger factor/SurA peptide-binding domain-like"/>
    <property type="match status" value="1"/>
</dbReference>
<dbReference type="PROSITE" id="PS50198">
    <property type="entry name" value="PPIC_PPIASE_2"/>
    <property type="match status" value="1"/>
</dbReference>
<dbReference type="PANTHER" id="PTHR47245:SF2">
    <property type="entry name" value="PEPTIDYL-PROLYL CIS-TRANS ISOMERASE HP_0175-RELATED"/>
    <property type="match status" value="1"/>
</dbReference>
<protein>
    <submittedName>
        <fullName evidence="4">Peptidylprolyl isomerase</fullName>
    </submittedName>
</protein>
<keyword evidence="1 4" id="KW-0413">Isomerase</keyword>
<dbReference type="Pfam" id="PF00639">
    <property type="entry name" value="Rotamase"/>
    <property type="match status" value="1"/>
</dbReference>
<feature type="coiled-coil region" evidence="2">
    <location>
        <begin position="19"/>
        <end position="56"/>
    </location>
</feature>
<dbReference type="Gene3D" id="3.10.50.40">
    <property type="match status" value="1"/>
</dbReference>
<name>A0A9D0ZNH1_9FIRM</name>
<proteinExistence type="predicted"/>
<dbReference type="SUPFAM" id="SSF54534">
    <property type="entry name" value="FKBP-like"/>
    <property type="match status" value="1"/>
</dbReference>
<evidence type="ECO:0000313" key="5">
    <source>
        <dbReference type="Proteomes" id="UP000824260"/>
    </source>
</evidence>
<evidence type="ECO:0000256" key="2">
    <source>
        <dbReference type="SAM" id="Coils"/>
    </source>
</evidence>
<reference evidence="4" key="1">
    <citation type="submission" date="2020-10" db="EMBL/GenBank/DDBJ databases">
        <authorList>
            <person name="Gilroy R."/>
        </authorList>
    </citation>
    <scope>NUCLEOTIDE SEQUENCE</scope>
    <source>
        <strain evidence="4">ChiSjej6B24-2974</strain>
    </source>
</reference>
<evidence type="ECO:0000259" key="3">
    <source>
        <dbReference type="PROSITE" id="PS50198"/>
    </source>
</evidence>
<feature type="domain" description="PpiC" evidence="3">
    <location>
        <begin position="241"/>
        <end position="374"/>
    </location>
</feature>
<keyword evidence="1" id="KW-0697">Rotamase</keyword>
<gene>
    <name evidence="4" type="ORF">IAA52_06285</name>
</gene>
<reference evidence="4" key="2">
    <citation type="journal article" date="2021" name="PeerJ">
        <title>Extensive microbial diversity within the chicken gut microbiome revealed by metagenomics and culture.</title>
        <authorList>
            <person name="Gilroy R."/>
            <person name="Ravi A."/>
            <person name="Getino M."/>
            <person name="Pursley I."/>
            <person name="Horton D.L."/>
            <person name="Alikhan N.F."/>
            <person name="Baker D."/>
            <person name="Gharbi K."/>
            <person name="Hall N."/>
            <person name="Watson M."/>
            <person name="Adriaenssens E.M."/>
            <person name="Foster-Nyarko E."/>
            <person name="Jarju S."/>
            <person name="Secka A."/>
            <person name="Antonio M."/>
            <person name="Oren A."/>
            <person name="Chaudhuri R.R."/>
            <person name="La Ragione R."/>
            <person name="Hildebrand F."/>
            <person name="Pallen M.J."/>
        </authorList>
    </citation>
    <scope>NUCLEOTIDE SEQUENCE</scope>
    <source>
        <strain evidence="4">ChiSjej6B24-2974</strain>
    </source>
</reference>
<dbReference type="Gene3D" id="1.10.4030.10">
    <property type="entry name" value="Porin chaperone SurA, peptide-binding domain"/>
    <property type="match status" value="1"/>
</dbReference>
<evidence type="ECO:0000313" key="4">
    <source>
        <dbReference type="EMBL" id="HIQ82696.1"/>
    </source>
</evidence>
<dbReference type="EMBL" id="DVFZ01000061">
    <property type="protein sequence ID" value="HIQ82696.1"/>
    <property type="molecule type" value="Genomic_DNA"/>
</dbReference>
<dbReference type="InterPro" id="IPR050245">
    <property type="entry name" value="PrsA_foldase"/>
</dbReference>